<dbReference type="CDD" id="cd03230">
    <property type="entry name" value="ABC_DR_subfamily_A"/>
    <property type="match status" value="1"/>
</dbReference>
<dbReference type="SMART" id="SM00382">
    <property type="entry name" value="AAA"/>
    <property type="match status" value="1"/>
</dbReference>
<organism evidence="6 7">
    <name type="scientific">Bradyrhizobium macuxiense</name>
    <dbReference type="NCBI Taxonomy" id="1755647"/>
    <lineage>
        <taxon>Bacteria</taxon>
        <taxon>Pseudomonadati</taxon>
        <taxon>Pseudomonadota</taxon>
        <taxon>Alphaproteobacteria</taxon>
        <taxon>Hyphomicrobiales</taxon>
        <taxon>Nitrobacteraceae</taxon>
        <taxon>Bradyrhizobium</taxon>
    </lineage>
</organism>
<dbReference type="InterPro" id="IPR003439">
    <property type="entry name" value="ABC_transporter-like_ATP-bd"/>
</dbReference>
<dbReference type="Proteomes" id="UP000057737">
    <property type="component" value="Unassembled WGS sequence"/>
</dbReference>
<feature type="domain" description="ABC transporter" evidence="5">
    <location>
        <begin position="17"/>
        <end position="244"/>
    </location>
</feature>
<evidence type="ECO:0000313" key="7">
    <source>
        <dbReference type="Proteomes" id="UP000057737"/>
    </source>
</evidence>
<evidence type="ECO:0000259" key="5">
    <source>
        <dbReference type="PROSITE" id="PS50893"/>
    </source>
</evidence>
<comment type="function">
    <text evidence="4">Involved in beta-(1--&gt;2)glucan export. Transmembrane domains (TMD) form a pore in the inner membrane and the ATP-binding domain (NBD) is responsible for energy generation.</text>
</comment>
<evidence type="ECO:0000256" key="1">
    <source>
        <dbReference type="ARBA" id="ARBA00005417"/>
    </source>
</evidence>
<keyword evidence="3 6" id="KW-0067">ATP-binding</keyword>
<dbReference type="PANTHER" id="PTHR43038">
    <property type="entry name" value="ATP-BINDING CASSETTE, SUB-FAMILY H, MEMBER 1"/>
    <property type="match status" value="1"/>
</dbReference>
<dbReference type="SUPFAM" id="SSF52540">
    <property type="entry name" value="P-loop containing nucleoside triphosphate hydrolases"/>
    <property type="match status" value="1"/>
</dbReference>
<dbReference type="InterPro" id="IPR017871">
    <property type="entry name" value="ABC_transporter-like_CS"/>
</dbReference>
<dbReference type="EMBL" id="LNCU01000014">
    <property type="protein sequence ID" value="KWV60555.1"/>
    <property type="molecule type" value="Genomic_DNA"/>
</dbReference>
<name>A0A109K4E4_9BRAD</name>
<dbReference type="InterPro" id="IPR003593">
    <property type="entry name" value="AAA+_ATPase"/>
</dbReference>
<protein>
    <submittedName>
        <fullName evidence="6">Multidrug ABC transporter ATP-binding protein</fullName>
    </submittedName>
</protein>
<accession>A0A109K4E4</accession>
<evidence type="ECO:0000256" key="3">
    <source>
        <dbReference type="ARBA" id="ARBA00022840"/>
    </source>
</evidence>
<keyword evidence="7" id="KW-1185">Reference proteome</keyword>
<dbReference type="PANTHER" id="PTHR43038:SF3">
    <property type="entry name" value="ABC TRANSPORTER G FAMILY MEMBER 20 ISOFORM X1"/>
    <property type="match status" value="1"/>
</dbReference>
<comment type="similarity">
    <text evidence="1">Belongs to the ABC transporter superfamily.</text>
</comment>
<dbReference type="Pfam" id="PF00005">
    <property type="entry name" value="ABC_tran"/>
    <property type="match status" value="1"/>
</dbReference>
<dbReference type="OrthoDB" id="9778547at2"/>
<evidence type="ECO:0000256" key="4">
    <source>
        <dbReference type="ARBA" id="ARBA00024722"/>
    </source>
</evidence>
<dbReference type="GO" id="GO:0005524">
    <property type="term" value="F:ATP binding"/>
    <property type="evidence" value="ECO:0007669"/>
    <property type="project" value="UniProtKB-KW"/>
</dbReference>
<dbReference type="AlphaFoldDB" id="A0A109K4E4"/>
<dbReference type="InterPro" id="IPR027417">
    <property type="entry name" value="P-loop_NTPase"/>
</dbReference>
<gene>
    <name evidence="6" type="ORF">AS156_27960</name>
</gene>
<reference evidence="6 7" key="1">
    <citation type="submission" date="2015-11" db="EMBL/GenBank/DDBJ databases">
        <title>Draft Genome Sequence of the Strain BR 10303 (Bradyrhizobium sp.) isolated from nodules of Centrolobium paraense.</title>
        <authorList>
            <person name="Zelli J.E."/>
            <person name="Simoes-Araujo J.L."/>
            <person name="Barauna A.C."/>
            <person name="Silva K."/>
        </authorList>
    </citation>
    <scope>NUCLEOTIDE SEQUENCE [LARGE SCALE GENOMIC DNA]</scope>
    <source>
        <strain evidence="6 7">BR 10303</strain>
    </source>
</reference>
<keyword evidence="2" id="KW-0547">Nucleotide-binding</keyword>
<sequence length="318" mass="34480">MNGGSTNARSNAQAIAIDVEGLSKSFGGREVVHDLSMQVKRGSIYGFLGPNGSGKTTTIRMLCGLLTPDSGNGTCLGYDIRRDADKIKRKVGYMTQRFSLYQDLSVRENLEFVARLYGLPDARSAAAEMIARIGLGGREEQLAGELSGGWKQRLALGACTLPNPQLLLLDEPTAGVDPKARRDFWNEIHALAAEGLTVLVSTHYMDEAERCHEIAYIAYGHLLAHGTVDDVIAKSKLTTYTVTGDDLNGLPAELTGKPGIDMVAPFGTSLHVSGRDKAALEAAIVPYRNNAKWHWQAGEPSLEDVFIDLMGRSKDNFQ</sequence>
<evidence type="ECO:0000313" key="6">
    <source>
        <dbReference type="EMBL" id="KWV60555.1"/>
    </source>
</evidence>
<dbReference type="GO" id="GO:0016887">
    <property type="term" value="F:ATP hydrolysis activity"/>
    <property type="evidence" value="ECO:0007669"/>
    <property type="project" value="InterPro"/>
</dbReference>
<dbReference type="PROSITE" id="PS50893">
    <property type="entry name" value="ABC_TRANSPORTER_2"/>
    <property type="match status" value="1"/>
</dbReference>
<evidence type="ECO:0000256" key="2">
    <source>
        <dbReference type="ARBA" id="ARBA00022741"/>
    </source>
</evidence>
<comment type="caution">
    <text evidence="6">The sequence shown here is derived from an EMBL/GenBank/DDBJ whole genome shotgun (WGS) entry which is preliminary data.</text>
</comment>
<dbReference type="PROSITE" id="PS00211">
    <property type="entry name" value="ABC_TRANSPORTER_1"/>
    <property type="match status" value="1"/>
</dbReference>
<dbReference type="RefSeq" id="WP_066499879.1">
    <property type="nucleotide sequence ID" value="NZ_LNCU01000014.1"/>
</dbReference>
<dbReference type="Gene3D" id="3.40.50.300">
    <property type="entry name" value="P-loop containing nucleotide triphosphate hydrolases"/>
    <property type="match status" value="1"/>
</dbReference>
<proteinExistence type="inferred from homology"/>